<proteinExistence type="predicted"/>
<keyword evidence="1" id="KW-0862">Zinc</keyword>
<keyword evidence="5" id="KW-1185">Reference proteome</keyword>
<organism evidence="6">
    <name type="scientific">Schistocephalus solidus</name>
    <name type="common">Tapeworm</name>
    <dbReference type="NCBI Taxonomy" id="70667"/>
    <lineage>
        <taxon>Eukaryota</taxon>
        <taxon>Metazoa</taxon>
        <taxon>Spiralia</taxon>
        <taxon>Lophotrochozoa</taxon>
        <taxon>Platyhelminthes</taxon>
        <taxon>Cestoda</taxon>
        <taxon>Eucestoda</taxon>
        <taxon>Diphyllobothriidea</taxon>
        <taxon>Diphyllobothriidae</taxon>
        <taxon>Schistocephalus</taxon>
    </lineage>
</organism>
<evidence type="ECO:0000313" key="4">
    <source>
        <dbReference type="EMBL" id="VDL93315.1"/>
    </source>
</evidence>
<dbReference type="OrthoDB" id="6154480at2759"/>
<feature type="region of interest" description="Disordered" evidence="2">
    <location>
        <begin position="136"/>
        <end position="193"/>
    </location>
</feature>
<dbReference type="Proteomes" id="UP000275846">
    <property type="component" value="Unassembled WGS sequence"/>
</dbReference>
<dbReference type="PROSITE" id="PS00028">
    <property type="entry name" value="ZINC_FINGER_C2H2_1"/>
    <property type="match status" value="1"/>
</dbReference>
<dbReference type="WBParaSite" id="SSLN_0000714901-mRNA-1">
    <property type="protein sequence ID" value="SSLN_0000714901-mRNA-1"/>
    <property type="gene ID" value="SSLN_0000714901"/>
</dbReference>
<dbReference type="PROSITE" id="PS50157">
    <property type="entry name" value="ZINC_FINGER_C2H2_2"/>
    <property type="match status" value="1"/>
</dbReference>
<dbReference type="EMBL" id="UYSU01033907">
    <property type="protein sequence ID" value="VDL93315.1"/>
    <property type="molecule type" value="Genomic_DNA"/>
</dbReference>
<evidence type="ECO:0000259" key="3">
    <source>
        <dbReference type="PROSITE" id="PS50157"/>
    </source>
</evidence>
<evidence type="ECO:0000313" key="6">
    <source>
        <dbReference type="WBParaSite" id="SSLN_0000714901-mRNA-1"/>
    </source>
</evidence>
<dbReference type="InterPro" id="IPR013087">
    <property type="entry name" value="Znf_C2H2_type"/>
</dbReference>
<reference evidence="6" key="1">
    <citation type="submission" date="2016-06" db="UniProtKB">
        <authorList>
            <consortium name="WormBaseParasite"/>
        </authorList>
    </citation>
    <scope>IDENTIFICATION</scope>
</reference>
<evidence type="ECO:0000256" key="1">
    <source>
        <dbReference type="PROSITE-ProRule" id="PRU00042"/>
    </source>
</evidence>
<keyword evidence="1" id="KW-0479">Metal-binding</keyword>
<feature type="domain" description="C2H2-type" evidence="3">
    <location>
        <begin position="114"/>
        <end position="136"/>
    </location>
</feature>
<evidence type="ECO:0000256" key="2">
    <source>
        <dbReference type="SAM" id="MobiDB-lite"/>
    </source>
</evidence>
<evidence type="ECO:0000313" key="5">
    <source>
        <dbReference type="Proteomes" id="UP000275846"/>
    </source>
</evidence>
<protein>
    <submittedName>
        <fullName evidence="6">C2H2-type domain-containing protein</fullName>
    </submittedName>
</protein>
<gene>
    <name evidence="4" type="ORF">SSLN_LOCUS6930</name>
</gene>
<keyword evidence="1" id="KW-0863">Zinc-finger</keyword>
<dbReference type="AlphaFoldDB" id="A0A183SRT2"/>
<accession>A0A183SRT2</accession>
<sequence>MAKSASKPEIREPIGVTLIFSWRDRIPDTEVLEQTGILSIHAMLRKVQLRWSGQLVRKDNERQPKRLFYGDFAMGAPRQGAIYEANRIAAAKAKRVARKSPAPRTNIVDAQALSTCPRCQRIFRARIGLVGHLRTHPKIPTSTSCSADPPSDSPTLTPGTTITETTSLYSSPVTPTGDAPGRATPPGSDSVEWECHKGHIKKEPLQPDS</sequence>
<reference evidence="4 5" key="2">
    <citation type="submission" date="2018-11" db="EMBL/GenBank/DDBJ databases">
        <authorList>
            <consortium name="Pathogen Informatics"/>
        </authorList>
    </citation>
    <scope>NUCLEOTIDE SEQUENCE [LARGE SCALE GENOMIC DNA]</scope>
    <source>
        <strain evidence="4 5">NST_G2</strain>
    </source>
</reference>
<name>A0A183SRT2_SCHSO</name>
<feature type="compositionally biased region" description="Low complexity" evidence="2">
    <location>
        <begin position="155"/>
        <end position="166"/>
    </location>
</feature>
<dbReference type="GO" id="GO:0008270">
    <property type="term" value="F:zinc ion binding"/>
    <property type="evidence" value="ECO:0007669"/>
    <property type="project" value="UniProtKB-KW"/>
</dbReference>